<dbReference type="GO" id="GO:0015288">
    <property type="term" value="F:porin activity"/>
    <property type="evidence" value="ECO:0007669"/>
    <property type="project" value="UniProtKB-KW"/>
</dbReference>
<gene>
    <name evidence="13" type="ORF">SAMN05192542_101343</name>
</gene>
<name>A0A1H7FHR4_9BURK</name>
<evidence type="ECO:0000256" key="10">
    <source>
        <dbReference type="ARBA" id="ARBA00023237"/>
    </source>
</evidence>
<evidence type="ECO:0000256" key="1">
    <source>
        <dbReference type="ARBA" id="ARBA00004571"/>
    </source>
</evidence>
<dbReference type="Pfam" id="PF13609">
    <property type="entry name" value="Porin_4"/>
    <property type="match status" value="1"/>
</dbReference>
<feature type="domain" description="Porin" evidence="12">
    <location>
        <begin position="10"/>
        <end position="352"/>
    </location>
</feature>
<dbReference type="InterPro" id="IPR033900">
    <property type="entry name" value="Gram_neg_porin_domain"/>
</dbReference>
<organism evidence="13 14">
    <name type="scientific">Paraburkholderia caballeronis</name>
    <dbReference type="NCBI Taxonomy" id="416943"/>
    <lineage>
        <taxon>Bacteria</taxon>
        <taxon>Pseudomonadati</taxon>
        <taxon>Pseudomonadota</taxon>
        <taxon>Betaproteobacteria</taxon>
        <taxon>Burkholderiales</taxon>
        <taxon>Burkholderiaceae</taxon>
        <taxon>Paraburkholderia</taxon>
    </lineage>
</organism>
<dbReference type="PANTHER" id="PTHR34501">
    <property type="entry name" value="PROTEIN YDDL-RELATED"/>
    <property type="match status" value="1"/>
</dbReference>
<dbReference type="SUPFAM" id="SSF56935">
    <property type="entry name" value="Porins"/>
    <property type="match status" value="1"/>
</dbReference>
<keyword evidence="4" id="KW-1134">Transmembrane beta strand</keyword>
<evidence type="ECO:0000256" key="7">
    <source>
        <dbReference type="ARBA" id="ARBA00023065"/>
    </source>
</evidence>
<comment type="subcellular location">
    <subcellularLocation>
        <location evidence="1">Cell outer membrane</location>
        <topology evidence="1">Multi-pass membrane protein</topology>
    </subcellularLocation>
</comment>
<proteinExistence type="predicted"/>
<dbReference type="Gene3D" id="2.40.160.10">
    <property type="entry name" value="Porin"/>
    <property type="match status" value="1"/>
</dbReference>
<dbReference type="OrthoDB" id="8982743at2"/>
<dbReference type="InterPro" id="IPR001702">
    <property type="entry name" value="Porin_Gram-ve"/>
</dbReference>
<evidence type="ECO:0000313" key="14">
    <source>
        <dbReference type="Proteomes" id="UP000199120"/>
    </source>
</evidence>
<reference evidence="14" key="1">
    <citation type="submission" date="2016-10" db="EMBL/GenBank/DDBJ databases">
        <authorList>
            <person name="Varghese N."/>
            <person name="Submissions S."/>
        </authorList>
    </citation>
    <scope>NUCLEOTIDE SEQUENCE [LARGE SCALE GENOMIC DNA]</scope>
    <source>
        <strain evidence="14">LMG 26416</strain>
    </source>
</reference>
<keyword evidence="8" id="KW-0626">Porin</keyword>
<accession>A0A1H7FHR4</accession>
<dbReference type="InterPro" id="IPR002299">
    <property type="entry name" value="Porin_Neis"/>
</dbReference>
<sequence>MKRVLLTAAAAAAASAAPGIALAQSSVTLYGIVDAGFTYTSNSKGSSQIALTGGNESASRWGVRGSEDLGGGLNAIFTLEAGFNPANGTMGQNGTEFGRLAFVGLSSPYGTVTLGRQYSSQADFVNPMSAGATWAASGAGYGTHPADLDNLNNSNRINNSVKYQSVTWRGLSFGGLYSFGGQPGSLARNQVWSLGAGYTSGPLSLAAGYLYVSRPNFSFWGDKANDTTTGSNIANPIISGYASAGAEHIVAAGAQYAFGPATASVVYTNTRFTDLGSVDVAGLAPNGAGNGSHATFNSAELNLRYQATPALMFALSYDYTNGTGVGNGSAVYHTVDFGATYALSKRTDLYAVGVFQHAAGVDSTGHRAVAAIIGSTPSTSAVQTVVTAGIRHRF</sequence>
<evidence type="ECO:0000256" key="9">
    <source>
        <dbReference type="ARBA" id="ARBA00023136"/>
    </source>
</evidence>
<dbReference type="AlphaFoldDB" id="A0A1H7FHR4"/>
<feature type="chain" id="PRO_5030028882" evidence="11">
    <location>
        <begin position="24"/>
        <end position="394"/>
    </location>
</feature>
<evidence type="ECO:0000256" key="8">
    <source>
        <dbReference type="ARBA" id="ARBA00023114"/>
    </source>
</evidence>
<dbReference type="InterPro" id="IPR050298">
    <property type="entry name" value="Gram-neg_bact_OMP"/>
</dbReference>
<dbReference type="STRING" id="416943.SAMN05445871_5901"/>
<evidence type="ECO:0000313" key="13">
    <source>
        <dbReference type="EMBL" id="SEK25663.1"/>
    </source>
</evidence>
<protein>
    <submittedName>
        <fullName evidence="13">Outer membrane protein (Porin)</fullName>
    </submittedName>
</protein>
<evidence type="ECO:0000256" key="2">
    <source>
        <dbReference type="ARBA" id="ARBA00011233"/>
    </source>
</evidence>
<dbReference type="RefSeq" id="WP_090552386.1">
    <property type="nucleotide sequence ID" value="NZ_FNSR01000003.1"/>
</dbReference>
<keyword evidence="3" id="KW-0813">Transport</keyword>
<evidence type="ECO:0000256" key="3">
    <source>
        <dbReference type="ARBA" id="ARBA00022448"/>
    </source>
</evidence>
<dbReference type="PRINTS" id="PR00184">
    <property type="entry name" value="NEISSPPORIN"/>
</dbReference>
<dbReference type="InterPro" id="IPR023614">
    <property type="entry name" value="Porin_dom_sf"/>
</dbReference>
<evidence type="ECO:0000256" key="11">
    <source>
        <dbReference type="SAM" id="SignalP"/>
    </source>
</evidence>
<feature type="signal peptide" evidence="11">
    <location>
        <begin position="1"/>
        <end position="23"/>
    </location>
</feature>
<dbReference type="CDD" id="cd00342">
    <property type="entry name" value="gram_neg_porins"/>
    <property type="match status" value="1"/>
</dbReference>
<keyword evidence="14" id="KW-1185">Reference proteome</keyword>
<comment type="subunit">
    <text evidence="2">Homotrimer.</text>
</comment>
<keyword evidence="9" id="KW-0472">Membrane</keyword>
<dbReference type="Proteomes" id="UP000199120">
    <property type="component" value="Unassembled WGS sequence"/>
</dbReference>
<evidence type="ECO:0000256" key="6">
    <source>
        <dbReference type="ARBA" id="ARBA00022729"/>
    </source>
</evidence>
<evidence type="ECO:0000256" key="5">
    <source>
        <dbReference type="ARBA" id="ARBA00022692"/>
    </source>
</evidence>
<keyword evidence="5" id="KW-0812">Transmembrane</keyword>
<dbReference type="GO" id="GO:0046930">
    <property type="term" value="C:pore complex"/>
    <property type="evidence" value="ECO:0007669"/>
    <property type="project" value="UniProtKB-KW"/>
</dbReference>
<dbReference type="GO" id="GO:0009279">
    <property type="term" value="C:cell outer membrane"/>
    <property type="evidence" value="ECO:0007669"/>
    <property type="project" value="UniProtKB-SubCell"/>
</dbReference>
<keyword evidence="7" id="KW-0406">Ion transport</keyword>
<keyword evidence="10" id="KW-0998">Cell outer membrane</keyword>
<keyword evidence="6 11" id="KW-0732">Signal</keyword>
<dbReference type="PRINTS" id="PR00182">
    <property type="entry name" value="ECOLNEIPORIN"/>
</dbReference>
<dbReference type="GO" id="GO:0034220">
    <property type="term" value="P:monoatomic ion transmembrane transport"/>
    <property type="evidence" value="ECO:0007669"/>
    <property type="project" value="InterPro"/>
</dbReference>
<dbReference type="PANTHER" id="PTHR34501:SF9">
    <property type="entry name" value="MAJOR OUTER MEMBRANE PROTEIN P.IA"/>
    <property type="match status" value="1"/>
</dbReference>
<evidence type="ECO:0000259" key="12">
    <source>
        <dbReference type="Pfam" id="PF13609"/>
    </source>
</evidence>
<evidence type="ECO:0000256" key="4">
    <source>
        <dbReference type="ARBA" id="ARBA00022452"/>
    </source>
</evidence>
<dbReference type="EMBL" id="FOAJ01000001">
    <property type="protein sequence ID" value="SEK25663.1"/>
    <property type="molecule type" value="Genomic_DNA"/>
</dbReference>